<evidence type="ECO:0000259" key="2">
    <source>
        <dbReference type="Pfam" id="PF01609"/>
    </source>
</evidence>
<sequence length="101" mass="11606">MHDSQGLEPLVRDIPPTRSPRGPRRRGPGRLHADKGYDHDHLRRWLRERGIRHRIARKGIESSQRLGRHRWVIERTVFWLAADASTTVMNASPTTSLPSSA</sequence>
<evidence type="ECO:0000313" key="3">
    <source>
        <dbReference type="EMBL" id="BFP56912.1"/>
    </source>
</evidence>
<dbReference type="KEGG" id="stcm:SCMC78_67190"/>
<dbReference type="EMBL" id="AP035884">
    <property type="protein sequence ID" value="BFP56912.1"/>
    <property type="molecule type" value="Genomic_DNA"/>
</dbReference>
<accession>A0AB33KQS2</accession>
<feature type="domain" description="Transposase IS4-like" evidence="2">
    <location>
        <begin position="2"/>
        <end position="80"/>
    </location>
</feature>
<feature type="region of interest" description="Disordered" evidence="1">
    <location>
        <begin position="1"/>
        <end position="36"/>
    </location>
</feature>
<dbReference type="InterPro" id="IPR002559">
    <property type="entry name" value="Transposase_11"/>
</dbReference>
<organism evidence="3">
    <name type="scientific">Streptomyces sp. CMC78</name>
    <dbReference type="NCBI Taxonomy" id="3231512"/>
    <lineage>
        <taxon>Bacteria</taxon>
        <taxon>Bacillati</taxon>
        <taxon>Actinomycetota</taxon>
        <taxon>Actinomycetes</taxon>
        <taxon>Kitasatosporales</taxon>
        <taxon>Streptomycetaceae</taxon>
        <taxon>Streptomyces</taxon>
    </lineage>
</organism>
<dbReference type="GO" id="GO:0003677">
    <property type="term" value="F:DNA binding"/>
    <property type="evidence" value="ECO:0007669"/>
    <property type="project" value="InterPro"/>
</dbReference>
<protein>
    <recommendedName>
        <fullName evidence="2">Transposase IS4-like domain-containing protein</fullName>
    </recommendedName>
</protein>
<dbReference type="GO" id="GO:0004803">
    <property type="term" value="F:transposase activity"/>
    <property type="evidence" value="ECO:0007669"/>
    <property type="project" value="InterPro"/>
</dbReference>
<evidence type="ECO:0000256" key="1">
    <source>
        <dbReference type="SAM" id="MobiDB-lite"/>
    </source>
</evidence>
<name>A0AB33KQS2_9ACTN</name>
<reference evidence="3" key="1">
    <citation type="submission" date="2024-07" db="EMBL/GenBank/DDBJ databases">
        <title>Complete genome sequences of cellulolytic bacteria, Kitasatospora sp. CMC57 and Streptomyces sp. CMC78, isolated from Japanese agricultural soil.</title>
        <authorList>
            <person name="Hashimoto T."/>
            <person name="Ito M."/>
            <person name="Iwamoto M."/>
            <person name="Fukahori D."/>
            <person name="Shoda T."/>
            <person name="Sakoda M."/>
            <person name="Morohoshi T."/>
            <person name="Mitsuboshi M."/>
            <person name="Nishizawa T."/>
        </authorList>
    </citation>
    <scope>NUCLEOTIDE SEQUENCE</scope>
    <source>
        <strain evidence="3">CMC78</strain>
    </source>
</reference>
<dbReference type="AlphaFoldDB" id="A0AB33KQS2"/>
<dbReference type="GO" id="GO:0006313">
    <property type="term" value="P:DNA transposition"/>
    <property type="evidence" value="ECO:0007669"/>
    <property type="project" value="InterPro"/>
</dbReference>
<dbReference type="Pfam" id="PF01609">
    <property type="entry name" value="DDE_Tnp_1"/>
    <property type="match status" value="1"/>
</dbReference>
<proteinExistence type="predicted"/>
<gene>
    <name evidence="3" type="ORF">SCMC78_67190</name>
</gene>